<accession>A0ABN0YRC7</accession>
<proteinExistence type="predicted"/>
<keyword evidence="4" id="KW-1185">Reference proteome</keyword>
<reference evidence="3 4" key="1">
    <citation type="journal article" date="2019" name="Int. J. Syst. Evol. Microbiol.">
        <title>The Global Catalogue of Microorganisms (GCM) 10K type strain sequencing project: providing services to taxonomists for standard genome sequencing and annotation.</title>
        <authorList>
            <consortium name="The Broad Institute Genomics Platform"/>
            <consortium name="The Broad Institute Genome Sequencing Center for Infectious Disease"/>
            <person name="Wu L."/>
            <person name="Ma J."/>
        </authorList>
    </citation>
    <scope>NUCLEOTIDE SEQUENCE [LARGE SCALE GENOMIC DNA]</scope>
    <source>
        <strain evidence="3 4">JCM 4788</strain>
    </source>
</reference>
<evidence type="ECO:0000313" key="4">
    <source>
        <dbReference type="Proteomes" id="UP001500879"/>
    </source>
</evidence>
<dbReference type="EMBL" id="BAAABX010000032">
    <property type="protein sequence ID" value="GAA0406509.1"/>
    <property type="molecule type" value="Genomic_DNA"/>
</dbReference>
<dbReference type="Proteomes" id="UP001500879">
    <property type="component" value="Unassembled WGS sequence"/>
</dbReference>
<evidence type="ECO:0000256" key="2">
    <source>
        <dbReference type="SAM" id="Phobius"/>
    </source>
</evidence>
<gene>
    <name evidence="3" type="ORF">GCM10010357_29340</name>
</gene>
<evidence type="ECO:0000256" key="1">
    <source>
        <dbReference type="SAM" id="MobiDB-lite"/>
    </source>
</evidence>
<feature type="transmembrane region" description="Helical" evidence="2">
    <location>
        <begin position="6"/>
        <end position="26"/>
    </location>
</feature>
<keyword evidence="2" id="KW-0472">Membrane</keyword>
<comment type="caution">
    <text evidence="3">The sequence shown here is derived from an EMBL/GenBank/DDBJ whole genome shotgun (WGS) entry which is preliminary data.</text>
</comment>
<name>A0ABN0YRC7_9ACTN</name>
<keyword evidence="2" id="KW-1133">Transmembrane helix</keyword>
<sequence length="71" mass="7783">MGIVIHIVSTIGSALAMSVVAVVASLKKRAFNKRVERGVSDAWPSVRARMSRTPAHDIREDEDSEEPVSHK</sequence>
<protein>
    <submittedName>
        <fullName evidence="3">Uncharacterized protein</fullName>
    </submittedName>
</protein>
<feature type="region of interest" description="Disordered" evidence="1">
    <location>
        <begin position="48"/>
        <end position="71"/>
    </location>
</feature>
<keyword evidence="2" id="KW-0812">Transmembrane</keyword>
<organism evidence="3 4">
    <name type="scientific">Streptomyces luteireticuli</name>
    <dbReference type="NCBI Taxonomy" id="173858"/>
    <lineage>
        <taxon>Bacteria</taxon>
        <taxon>Bacillati</taxon>
        <taxon>Actinomycetota</taxon>
        <taxon>Actinomycetes</taxon>
        <taxon>Kitasatosporales</taxon>
        <taxon>Streptomycetaceae</taxon>
        <taxon>Streptomyces</taxon>
    </lineage>
</organism>
<evidence type="ECO:0000313" key="3">
    <source>
        <dbReference type="EMBL" id="GAA0406509.1"/>
    </source>
</evidence>
<feature type="compositionally biased region" description="Acidic residues" evidence="1">
    <location>
        <begin position="60"/>
        <end position="71"/>
    </location>
</feature>